<gene>
    <name evidence="2" type="ORF">BDW42DRAFT_158179</name>
</gene>
<evidence type="ECO:0000313" key="3">
    <source>
        <dbReference type="Proteomes" id="UP000235023"/>
    </source>
</evidence>
<dbReference type="EMBL" id="KZ559497">
    <property type="protein sequence ID" value="PLN86626.1"/>
    <property type="molecule type" value="Genomic_DNA"/>
</dbReference>
<sequence>MTICAVLSSMFAVSLSALAQSALIMSWVFGLRGRCVLMCWGYGEDGVVRVYCNI</sequence>
<feature type="signal peptide" evidence="1">
    <location>
        <begin position="1"/>
        <end position="16"/>
    </location>
</feature>
<protein>
    <submittedName>
        <fullName evidence="2">Uncharacterized protein</fullName>
    </submittedName>
</protein>
<proteinExistence type="predicted"/>
<organism evidence="2 3">
    <name type="scientific">Aspergillus taichungensis</name>
    <dbReference type="NCBI Taxonomy" id="482145"/>
    <lineage>
        <taxon>Eukaryota</taxon>
        <taxon>Fungi</taxon>
        <taxon>Dikarya</taxon>
        <taxon>Ascomycota</taxon>
        <taxon>Pezizomycotina</taxon>
        <taxon>Eurotiomycetes</taxon>
        <taxon>Eurotiomycetidae</taxon>
        <taxon>Eurotiales</taxon>
        <taxon>Aspergillaceae</taxon>
        <taxon>Aspergillus</taxon>
        <taxon>Aspergillus subgen. Circumdati</taxon>
    </lineage>
</organism>
<dbReference type="AlphaFoldDB" id="A0A2J5I9C2"/>
<evidence type="ECO:0000313" key="2">
    <source>
        <dbReference type="EMBL" id="PLN86626.1"/>
    </source>
</evidence>
<keyword evidence="1" id="KW-0732">Signal</keyword>
<dbReference type="Proteomes" id="UP000235023">
    <property type="component" value="Unassembled WGS sequence"/>
</dbReference>
<reference evidence="3" key="1">
    <citation type="submission" date="2017-12" db="EMBL/GenBank/DDBJ databases">
        <authorList>
            <consortium name="DOE Joint Genome Institute"/>
            <person name="Mondo S.J."/>
            <person name="Kjaerbolling I."/>
            <person name="Vesth T.C."/>
            <person name="Frisvad J.C."/>
            <person name="Nybo J.L."/>
            <person name="Theobald S."/>
            <person name="Kuo A."/>
            <person name="Bowyer P."/>
            <person name="Matsuda Y."/>
            <person name="Lyhne E.K."/>
            <person name="Kogle M.E."/>
            <person name="Clum A."/>
            <person name="Lipzen A."/>
            <person name="Salamov A."/>
            <person name="Ngan C.Y."/>
            <person name="Daum C."/>
            <person name="Chiniquy J."/>
            <person name="Barry K."/>
            <person name="LaButti K."/>
            <person name="Haridas S."/>
            <person name="Simmons B.A."/>
            <person name="Magnuson J.K."/>
            <person name="Mortensen U.H."/>
            <person name="Larsen T.O."/>
            <person name="Grigoriev I.V."/>
            <person name="Baker S.E."/>
            <person name="Andersen M.R."/>
            <person name="Nordberg H.P."/>
            <person name="Cantor M.N."/>
            <person name="Hua S.X."/>
        </authorList>
    </citation>
    <scope>NUCLEOTIDE SEQUENCE [LARGE SCALE GENOMIC DNA]</scope>
    <source>
        <strain evidence="3">IBT 19404</strain>
    </source>
</reference>
<accession>A0A2J5I9C2</accession>
<keyword evidence="3" id="KW-1185">Reference proteome</keyword>
<evidence type="ECO:0000256" key="1">
    <source>
        <dbReference type="SAM" id="SignalP"/>
    </source>
</evidence>
<feature type="chain" id="PRO_5014319394" evidence="1">
    <location>
        <begin position="17"/>
        <end position="54"/>
    </location>
</feature>
<name>A0A2J5I9C2_9EURO</name>